<evidence type="ECO:0000256" key="1">
    <source>
        <dbReference type="SAM" id="MobiDB-lite"/>
    </source>
</evidence>
<keyword evidence="2" id="KW-0472">Membrane</keyword>
<dbReference type="Proteomes" id="UP000252085">
    <property type="component" value="Unassembled WGS sequence"/>
</dbReference>
<protein>
    <submittedName>
        <fullName evidence="3">Uncharacterized protein</fullName>
    </submittedName>
</protein>
<comment type="caution">
    <text evidence="3">The sequence shown here is derived from an EMBL/GenBank/DDBJ whole genome shotgun (WGS) entry which is preliminary data.</text>
</comment>
<feature type="region of interest" description="Disordered" evidence="1">
    <location>
        <begin position="962"/>
        <end position="982"/>
    </location>
</feature>
<dbReference type="NCBIfam" id="NF038301">
    <property type="entry name" value="EPS_HpsA"/>
    <property type="match status" value="1"/>
</dbReference>
<evidence type="ECO:0000313" key="3">
    <source>
        <dbReference type="EMBL" id="RCJ33635.1"/>
    </source>
</evidence>
<dbReference type="InterPro" id="IPR049774">
    <property type="entry name" value="EPS_HpsA-like"/>
</dbReference>
<evidence type="ECO:0000313" key="4">
    <source>
        <dbReference type="Proteomes" id="UP000252085"/>
    </source>
</evidence>
<dbReference type="EMBL" id="LXQE01000159">
    <property type="protein sequence ID" value="RCJ33635.1"/>
    <property type="molecule type" value="Genomic_DNA"/>
</dbReference>
<reference evidence="3 4" key="1">
    <citation type="submission" date="2016-04" db="EMBL/GenBank/DDBJ databases">
        <authorList>
            <person name="Evans L.H."/>
            <person name="Alamgir A."/>
            <person name="Owens N."/>
            <person name="Weber N.D."/>
            <person name="Virtaneva K."/>
            <person name="Barbian K."/>
            <person name="Babar A."/>
            <person name="Rosenke K."/>
        </authorList>
    </citation>
    <scope>NUCLEOTIDE SEQUENCE [LARGE SCALE GENOMIC DNA]</scope>
    <source>
        <strain evidence="3">NIES-2108</strain>
    </source>
</reference>
<gene>
    <name evidence="3" type="ORF">A6769_24680</name>
</gene>
<feature type="compositionally biased region" description="Polar residues" evidence="1">
    <location>
        <begin position="969"/>
        <end position="979"/>
    </location>
</feature>
<organism evidence="3 4">
    <name type="scientific">Nostoc punctiforme NIES-2108</name>
    <dbReference type="NCBI Taxonomy" id="1356359"/>
    <lineage>
        <taxon>Bacteria</taxon>
        <taxon>Bacillati</taxon>
        <taxon>Cyanobacteriota</taxon>
        <taxon>Cyanophyceae</taxon>
        <taxon>Nostocales</taxon>
        <taxon>Nostocaceae</taxon>
        <taxon>Nostoc</taxon>
    </lineage>
</organism>
<keyword evidence="2" id="KW-0812">Transmembrane</keyword>
<name>A0A367RB47_NOSPU</name>
<keyword evidence="2" id="KW-1133">Transmembrane helix</keyword>
<proteinExistence type="predicted"/>
<feature type="transmembrane region" description="Helical" evidence="2">
    <location>
        <begin position="51"/>
        <end position="72"/>
    </location>
</feature>
<evidence type="ECO:0000256" key="2">
    <source>
        <dbReference type="SAM" id="Phobius"/>
    </source>
</evidence>
<accession>A0A367RB47</accession>
<sequence>MSRKGQLFKVIQKTFRQINKQLLSAINKQIIWLLRTISGTQRRRGSVNSGFVLPTVAMVVLVVVLLTTAILFRSFERSKNASNVRVNEATMQAATPALDRAKAKISALFADPTLPRSVPSNLTLYNTLINKLSIYTFGDETPITLAYNLNKSTLAPKIEAASSMPLENQENIQTAWKFPADTDNNGKFDSFILYGIYFRTPPQTGTLRNRSPLDARTPPMLPAKAGGACDVAGDTSASLIGSSGWYKLPTGELKKSFFVYAVTVPISDIAQATSLDTTKYEKYRGNKGFSALEMQQDRSQVSITNNAVVYEDDLDITPGPRFRLNGRIFTNSNLFTGETNEDISLFQVSSRYSCYYERENGKIVVGGNIATSGPISTTNLGGTRVDLFRENNAPDITKSLAATNKTTSNNSNDIAYNTQAYAQRIDLLVKAQFNNASTTDPQEIRTNINNRILTDPSLDANKVRKEELENWFRKRTRRVAFKEVPYGTSAIIKSGTTEYDYITDAGTFMKGSVNTLRPMDAWIYPTDANTTLTLDTAQLPTGDPDVVDNTPVIETQLGDRIVVGNNLPELIWDSTKGDFVGENDPQTISPAVKWTGSTTKDRTRSTRVRQLSDLGVTGRDGFWEISAASPRSNPLDVVGGLRVITGAGVYTPTGSGLRTLVQPTLPTRGGKPELLDDPSTSAVNESYGTVVWPDTMPMVVPDPTDPLNASKQKRGDLVMRATVVYHYNRDSYNPQASTPDDYQTPMACVSSYYNPTNQATATTNTYNPLDSTTVAASNNGVVYAAPATASDGVTRGQTVDANGFFTPGANADDVTNTGVTLLNRLKYQANLVFPNGRLVNPLLRQALAKATTSKLTLSEQSAIDSTICAIQIADGTLTRSTTYIPDGAIKETAFLDARQIKAIDKGGTLTGNYNLEVEQRQPLEIRATSINLGQLRTQAIGAASDNEYLLPNSGIIYASRDDAQKDRSNPTSENISASDYNLDPERRPNAIMLINGSNLSRQTNYRAEEKGLILATELPVYVKGDFNLHAKQEFKTPDLLPAPSATTYDTKFYTRAAANRDPDFACRPSDPRLPNCTTGETWRPASVIADAVTLLSGNFREGFRNEGDYDLRNNQGSDPNVVLSRLKVGFWNNNFVTSSNFLTNSGGDTYYTGTPTSADSVNNNSSYVNNFVTPIQRRGSFPEYVMEMCFKIPVSDCQPGDWYVGLDSDSNIGNALDKDTEILKRSSDVVGVTDLTRLLAGTTARSPRAGFEGFARRVAFKRKYTPTSDPDFGKLVNISNLAINYTNATPIPLGIRSGAVAEFPLVITSGAVDPSSIPDINSNALWFATTTNPTTSPPPSTLNEIKFNNTDRVFYRYPKLPATGSLRDFPGATDATLFPVSPSRDASYQPLFEPVLQLQITTATAPTNLNYAALGGASSVVKNTRWLSQASQTNFNLVVAAGDTPARVGSSTYEINGGLHNFVRFLENWDGIDANINGSFIQFKRSIYATAPFQALVRPGPTTPPATTSDPNSTSAADLLKNNSIFYRLLNSARPGYTSDSTYITNPSGEAPYYMPPNRNWGFDVALLAQNPDLFAQRFVTPAADPPNEYFREVGRDDLWVKTLLCAVQDENANAGNGFEDAPSAYFGTIVSTPVTTPPAPDRKFKFALPATERPTSCELQPS</sequence>